<accession>W8TGJ1</accession>
<sequence>MGDTIKLLIADSTYEPDGSFNHILKSEGGIEIVGKVETGDRVVEMSKIIKPDVVLLDAEIEGLDAMEAVRHLLNNDPNVLVVMVFTEKNKTYVKRAMASGARDFLVKPFTVNSLIDTVKSLYELDKSRREALRAETGGKNEEKEAYDFRLPTESKIITLFSTKGGVGKSLIAINLAVSIADKTKKKVALVDLDLMSGDIALMLDLYPKRTIVDMVKDMNGIDKDTLQEYLVHHSSGLSVLPAPISPEQAEYVTSNSLEKIIYILARSYDYIVIDTGPSFKEVNLTALDMSNHILFVTTLDLPSVKSSRVGLDIMKKLNYEDNKVNLILNRYSKKHGISIKDLEKTAKKSILNVIPMDDAIAISSINTGAPFMLNNSRKPIAKKISEISDFIIQGK</sequence>
<dbReference type="GO" id="GO:0005524">
    <property type="term" value="F:ATP binding"/>
    <property type="evidence" value="ECO:0007669"/>
    <property type="project" value="TreeGrafter"/>
</dbReference>
<reference evidence="5 6" key="1">
    <citation type="journal article" date="2014" name="Genome Announc.">
        <title>Complete Genome Sequence of Amino Acid-Utilizing Eubacterium acidaminophilum al-2 (DSM 3953).</title>
        <authorList>
            <person name="Poehlein A."/>
            <person name="Andreesen J.R."/>
            <person name="Daniel R."/>
        </authorList>
    </citation>
    <scope>NUCLEOTIDE SEQUENCE [LARGE SCALE GENOMIC DNA]</scope>
    <source>
        <strain evidence="5 6">DSM 3953</strain>
    </source>
</reference>
<dbReference type="GO" id="GO:0016887">
    <property type="term" value="F:ATP hydrolysis activity"/>
    <property type="evidence" value="ECO:0007669"/>
    <property type="project" value="TreeGrafter"/>
</dbReference>
<dbReference type="HOGENOM" id="CLU_033160_3_1_9"/>
<dbReference type="PANTHER" id="PTHR43384">
    <property type="entry name" value="SEPTUM SITE-DETERMINING PROTEIN MIND HOMOLOG, CHLOROPLASTIC-RELATED"/>
    <property type="match status" value="1"/>
</dbReference>
<evidence type="ECO:0000313" key="5">
    <source>
        <dbReference type="EMBL" id="AHM56953.1"/>
    </source>
</evidence>
<dbReference type="InterPro" id="IPR027417">
    <property type="entry name" value="P-loop_NTPase"/>
</dbReference>
<dbReference type="GO" id="GO:0000160">
    <property type="term" value="P:phosphorelay signal transduction system"/>
    <property type="evidence" value="ECO:0007669"/>
    <property type="project" value="InterPro"/>
</dbReference>
<dbReference type="EMBL" id="CP007452">
    <property type="protein sequence ID" value="AHM56953.1"/>
    <property type="molecule type" value="Genomic_DNA"/>
</dbReference>
<dbReference type="eggNOG" id="COG4753">
    <property type="taxonomic scope" value="Bacteria"/>
</dbReference>
<dbReference type="InterPro" id="IPR001789">
    <property type="entry name" value="Sig_transdc_resp-reg_receiver"/>
</dbReference>
<dbReference type="GO" id="GO:0009898">
    <property type="term" value="C:cytoplasmic side of plasma membrane"/>
    <property type="evidence" value="ECO:0007669"/>
    <property type="project" value="TreeGrafter"/>
</dbReference>
<dbReference type="InterPro" id="IPR025669">
    <property type="entry name" value="AAA_dom"/>
</dbReference>
<dbReference type="Pfam" id="PF00072">
    <property type="entry name" value="Response_reg"/>
    <property type="match status" value="1"/>
</dbReference>
<keyword evidence="3" id="KW-0597">Phosphoprotein</keyword>
<dbReference type="SUPFAM" id="SSF52172">
    <property type="entry name" value="CheY-like"/>
    <property type="match status" value="1"/>
</dbReference>
<dbReference type="AlphaFoldDB" id="W8TGJ1"/>
<evidence type="ECO:0000259" key="4">
    <source>
        <dbReference type="PROSITE" id="PS50110"/>
    </source>
</evidence>
<evidence type="ECO:0000256" key="2">
    <source>
        <dbReference type="ARBA" id="ARBA00024867"/>
    </source>
</evidence>
<dbReference type="OrthoDB" id="9791162at2"/>
<dbReference type="GO" id="GO:0005829">
    <property type="term" value="C:cytosol"/>
    <property type="evidence" value="ECO:0007669"/>
    <property type="project" value="TreeGrafter"/>
</dbReference>
<dbReference type="STRING" id="1286171.EAL2_c16580"/>
<dbReference type="eggNOG" id="COG4963">
    <property type="taxonomic scope" value="Bacteria"/>
</dbReference>
<dbReference type="PROSITE" id="PS50110">
    <property type="entry name" value="RESPONSE_REGULATORY"/>
    <property type="match status" value="1"/>
</dbReference>
<dbReference type="Proteomes" id="UP000019591">
    <property type="component" value="Chromosome"/>
</dbReference>
<evidence type="ECO:0000256" key="1">
    <source>
        <dbReference type="ARBA" id="ARBA00018672"/>
    </source>
</evidence>
<evidence type="ECO:0000313" key="6">
    <source>
        <dbReference type="Proteomes" id="UP000019591"/>
    </source>
</evidence>
<organism evidence="5 6">
    <name type="scientific">Peptoclostridium acidaminophilum DSM 3953</name>
    <dbReference type="NCBI Taxonomy" id="1286171"/>
    <lineage>
        <taxon>Bacteria</taxon>
        <taxon>Bacillati</taxon>
        <taxon>Bacillota</taxon>
        <taxon>Clostridia</taxon>
        <taxon>Peptostreptococcales</taxon>
        <taxon>Peptoclostridiaceae</taxon>
        <taxon>Peptoclostridium</taxon>
    </lineage>
</organism>
<proteinExistence type="predicted"/>
<dbReference type="InterPro" id="IPR050625">
    <property type="entry name" value="ParA/MinD_ATPase"/>
</dbReference>
<dbReference type="Gene3D" id="3.40.50.2300">
    <property type="match status" value="1"/>
</dbReference>
<dbReference type="PANTHER" id="PTHR43384:SF13">
    <property type="entry name" value="SLR0110 PROTEIN"/>
    <property type="match status" value="1"/>
</dbReference>
<dbReference type="GO" id="GO:0051782">
    <property type="term" value="P:negative regulation of cell division"/>
    <property type="evidence" value="ECO:0007669"/>
    <property type="project" value="TreeGrafter"/>
</dbReference>
<feature type="domain" description="Response regulatory" evidence="4">
    <location>
        <begin position="6"/>
        <end position="122"/>
    </location>
</feature>
<feature type="modified residue" description="4-aspartylphosphate" evidence="3">
    <location>
        <position position="57"/>
    </location>
</feature>
<name>W8TGJ1_PEPAC</name>
<dbReference type="Pfam" id="PF13614">
    <property type="entry name" value="AAA_31"/>
    <property type="match status" value="1"/>
</dbReference>
<evidence type="ECO:0000256" key="3">
    <source>
        <dbReference type="PROSITE-ProRule" id="PRU00169"/>
    </source>
</evidence>
<dbReference type="RefSeq" id="WP_025435924.1">
    <property type="nucleotide sequence ID" value="NZ_CP007452.1"/>
</dbReference>
<dbReference type="Gene3D" id="3.40.50.300">
    <property type="entry name" value="P-loop containing nucleotide triphosphate hydrolases"/>
    <property type="match status" value="1"/>
</dbReference>
<dbReference type="InterPro" id="IPR011006">
    <property type="entry name" value="CheY-like_superfamily"/>
</dbReference>
<comment type="function">
    <text evidence="2">May play the central regulatory role in sporulation. It may be an element of the effector pathway responsible for the activation of sporulation genes in response to nutritional stress. Spo0A may act in concert with spo0H (a sigma factor) to control the expression of some genes that are critical to the sporulation process.</text>
</comment>
<keyword evidence="6" id="KW-1185">Reference proteome</keyword>
<dbReference type="SMART" id="SM00448">
    <property type="entry name" value="REC"/>
    <property type="match status" value="1"/>
</dbReference>
<dbReference type="PATRIC" id="fig|1286171.3.peg.1609"/>
<protein>
    <recommendedName>
        <fullName evidence="1">Stage 0 sporulation protein A homolog</fullName>
    </recommendedName>
</protein>
<dbReference type="SUPFAM" id="SSF52540">
    <property type="entry name" value="P-loop containing nucleoside triphosphate hydrolases"/>
    <property type="match status" value="1"/>
</dbReference>
<gene>
    <name evidence="5" type="ORF">EAL2_c16580</name>
</gene>
<dbReference type="KEGG" id="eac:EAL2_c16580"/>